<dbReference type="EMBL" id="AGNL01020401">
    <property type="protein sequence ID" value="EJK61095.1"/>
    <property type="molecule type" value="Genomic_DNA"/>
</dbReference>
<organism evidence="2 3">
    <name type="scientific">Thalassiosira oceanica</name>
    <name type="common">Marine diatom</name>
    <dbReference type="NCBI Taxonomy" id="159749"/>
    <lineage>
        <taxon>Eukaryota</taxon>
        <taxon>Sar</taxon>
        <taxon>Stramenopiles</taxon>
        <taxon>Ochrophyta</taxon>
        <taxon>Bacillariophyta</taxon>
        <taxon>Coscinodiscophyceae</taxon>
        <taxon>Thalassiosirophycidae</taxon>
        <taxon>Thalassiosirales</taxon>
        <taxon>Thalassiosiraceae</taxon>
        <taxon>Thalassiosira</taxon>
    </lineage>
</organism>
<proteinExistence type="predicted"/>
<sequence>GESDNEADDDFDTEEGDIFDVQDTSNETARSVYQLLRLIAFHELKESSILIELAMRKSGMDGDRSRVDCQVAIPDTVKCLIMEYCGFAGFLSPAMEGD</sequence>
<gene>
    <name evidence="2" type="ORF">THAOC_18467</name>
</gene>
<dbReference type="Proteomes" id="UP000266841">
    <property type="component" value="Unassembled WGS sequence"/>
</dbReference>
<dbReference type="AlphaFoldDB" id="K0S731"/>
<comment type="caution">
    <text evidence="2">The sequence shown here is derived from an EMBL/GenBank/DDBJ whole genome shotgun (WGS) entry which is preliminary data.</text>
</comment>
<name>K0S731_THAOC</name>
<feature type="compositionally biased region" description="Acidic residues" evidence="1">
    <location>
        <begin position="1"/>
        <end position="20"/>
    </location>
</feature>
<evidence type="ECO:0000256" key="1">
    <source>
        <dbReference type="SAM" id="MobiDB-lite"/>
    </source>
</evidence>
<accession>K0S731</accession>
<protein>
    <submittedName>
        <fullName evidence="2">Uncharacterized protein</fullName>
    </submittedName>
</protein>
<evidence type="ECO:0000313" key="2">
    <source>
        <dbReference type="EMBL" id="EJK61095.1"/>
    </source>
</evidence>
<evidence type="ECO:0000313" key="3">
    <source>
        <dbReference type="Proteomes" id="UP000266841"/>
    </source>
</evidence>
<reference evidence="2 3" key="1">
    <citation type="journal article" date="2012" name="Genome Biol.">
        <title>Genome and low-iron response of an oceanic diatom adapted to chronic iron limitation.</title>
        <authorList>
            <person name="Lommer M."/>
            <person name="Specht M."/>
            <person name="Roy A.S."/>
            <person name="Kraemer L."/>
            <person name="Andreson R."/>
            <person name="Gutowska M.A."/>
            <person name="Wolf J."/>
            <person name="Bergner S.V."/>
            <person name="Schilhabel M.B."/>
            <person name="Klostermeier U.C."/>
            <person name="Beiko R.G."/>
            <person name="Rosenstiel P."/>
            <person name="Hippler M."/>
            <person name="Laroche J."/>
        </authorList>
    </citation>
    <scope>NUCLEOTIDE SEQUENCE [LARGE SCALE GENOMIC DNA]</scope>
    <source>
        <strain evidence="2 3">CCMP1005</strain>
    </source>
</reference>
<keyword evidence="3" id="KW-1185">Reference proteome</keyword>
<feature type="non-terminal residue" evidence="2">
    <location>
        <position position="1"/>
    </location>
</feature>
<feature type="region of interest" description="Disordered" evidence="1">
    <location>
        <begin position="1"/>
        <end position="23"/>
    </location>
</feature>